<dbReference type="GO" id="GO:0005829">
    <property type="term" value="C:cytosol"/>
    <property type="evidence" value="ECO:0007669"/>
    <property type="project" value="TreeGrafter"/>
</dbReference>
<keyword evidence="10" id="KW-1185">Reference proteome</keyword>
<dbReference type="InterPro" id="IPR020861">
    <property type="entry name" value="Triosephosphate_isomerase_AS"/>
</dbReference>
<dbReference type="PANTHER" id="PTHR21139:SF42">
    <property type="entry name" value="TRIOSEPHOSPHATE ISOMERASE"/>
    <property type="match status" value="1"/>
</dbReference>
<evidence type="ECO:0000256" key="1">
    <source>
        <dbReference type="ARBA" id="ARBA00004680"/>
    </source>
</evidence>
<feature type="binding site" evidence="7">
    <location>
        <begin position="235"/>
        <end position="236"/>
    </location>
    <ligand>
        <name>substrate</name>
    </ligand>
</feature>
<dbReference type="GO" id="GO:0019563">
    <property type="term" value="P:glycerol catabolic process"/>
    <property type="evidence" value="ECO:0007669"/>
    <property type="project" value="TreeGrafter"/>
</dbReference>
<dbReference type="FunFam" id="3.20.20.70:FF:000016">
    <property type="entry name" value="Triosephosphate isomerase"/>
    <property type="match status" value="1"/>
</dbReference>
<dbReference type="InterPro" id="IPR000652">
    <property type="entry name" value="Triosephosphate_isomerase"/>
</dbReference>
<dbReference type="HOGENOM" id="CLU_024251_2_1_0"/>
<feature type="binding site" evidence="7">
    <location>
        <position position="174"/>
    </location>
    <ligand>
        <name>substrate</name>
    </ligand>
</feature>
<feature type="active site" description="Electrophile" evidence="7">
    <location>
        <position position="96"/>
    </location>
</feature>
<evidence type="ECO:0000256" key="4">
    <source>
        <dbReference type="ARBA" id="ARBA00022490"/>
    </source>
</evidence>
<gene>
    <name evidence="7" type="primary">tpiA</name>
    <name evidence="9" type="ordered locus">Plabr_4356</name>
</gene>
<keyword evidence="4 7" id="KW-0963">Cytoplasm</keyword>
<evidence type="ECO:0000256" key="5">
    <source>
        <dbReference type="ARBA" id="ARBA00023152"/>
    </source>
</evidence>
<comment type="similarity">
    <text evidence="2 7 8">Belongs to the triosephosphate isomerase family.</text>
</comment>
<sequence length="256" mass="27200">MRRYLIAGNWKMNTSLETGTALASGLADHVRGRDLPVDVLVCPPFPYLAAVKATAGEAGISVGAQNCYFEASGAFTGEVSVDMLKDIGCDSVILGHSERRHVIKECDDMINKKTKAAIEGGLQVVLCVGELLEEREADKTEAVLDEQMAGGLKDISAEQMTNVVIAYEPVWAIGTGKTASPEQAEQAHAHLRKWLADRYTSEVAEQTRILYGGSVKPANAKELLGQQNVDGALVGGASLTVDNFGPIIDAGVELSA</sequence>
<dbReference type="STRING" id="756272.Plabr_4356"/>
<dbReference type="GO" id="GO:0006094">
    <property type="term" value="P:gluconeogenesis"/>
    <property type="evidence" value="ECO:0007669"/>
    <property type="project" value="UniProtKB-UniRule"/>
</dbReference>
<evidence type="ECO:0000256" key="8">
    <source>
        <dbReference type="RuleBase" id="RU363013"/>
    </source>
</evidence>
<comment type="function">
    <text evidence="7">Involved in the gluconeogenesis. Catalyzes stereospecifically the conversion of dihydroxyacetone phosphate (DHAP) to D-glyceraldehyde-3-phosphate (G3P).</text>
</comment>
<protein>
    <recommendedName>
        <fullName evidence="7 8">Triosephosphate isomerase</fullName>
        <shortName evidence="7">TIM</shortName>
        <shortName evidence="7">TPI</shortName>
        <ecNumber evidence="7 8">5.3.1.1</ecNumber>
    </recommendedName>
    <alternativeName>
        <fullName evidence="7">Triose-phosphate isomerase</fullName>
    </alternativeName>
</protein>
<dbReference type="Gene3D" id="3.20.20.70">
    <property type="entry name" value="Aldolase class I"/>
    <property type="match status" value="1"/>
</dbReference>
<evidence type="ECO:0000313" key="10">
    <source>
        <dbReference type="Proteomes" id="UP000006860"/>
    </source>
</evidence>
<reference evidence="10" key="1">
    <citation type="submission" date="2011-02" db="EMBL/GenBank/DDBJ databases">
        <title>The complete genome of Planctomyces brasiliensis DSM 5305.</title>
        <authorList>
            <person name="Lucas S."/>
            <person name="Copeland A."/>
            <person name="Lapidus A."/>
            <person name="Bruce D."/>
            <person name="Goodwin L."/>
            <person name="Pitluck S."/>
            <person name="Kyrpides N."/>
            <person name="Mavromatis K."/>
            <person name="Pagani I."/>
            <person name="Ivanova N."/>
            <person name="Ovchinnikova G."/>
            <person name="Lu M."/>
            <person name="Detter J.C."/>
            <person name="Han C."/>
            <person name="Land M."/>
            <person name="Hauser L."/>
            <person name="Markowitz V."/>
            <person name="Cheng J.-F."/>
            <person name="Hugenholtz P."/>
            <person name="Woyke T."/>
            <person name="Wu D."/>
            <person name="Tindall B."/>
            <person name="Pomrenke H.G."/>
            <person name="Brambilla E."/>
            <person name="Klenk H.-P."/>
            <person name="Eisen J.A."/>
        </authorList>
    </citation>
    <scope>NUCLEOTIDE SEQUENCE [LARGE SCALE GENOMIC DNA]</scope>
    <source>
        <strain evidence="10">ATCC 49424 / DSM 5305 / JCM 21570 / NBRC 103401 / IFAM 1448</strain>
    </source>
</reference>
<feature type="active site" description="Proton acceptor" evidence="7">
    <location>
        <position position="168"/>
    </location>
</feature>
<dbReference type="InterPro" id="IPR013785">
    <property type="entry name" value="Aldolase_TIM"/>
</dbReference>
<dbReference type="EC" id="5.3.1.1" evidence="7 8"/>
<dbReference type="AlphaFoldDB" id="F0SKE8"/>
<feature type="binding site" evidence="7">
    <location>
        <begin position="9"/>
        <end position="11"/>
    </location>
    <ligand>
        <name>substrate</name>
    </ligand>
</feature>
<keyword evidence="3 7" id="KW-0312">Gluconeogenesis</keyword>
<dbReference type="RefSeq" id="WP_013630634.1">
    <property type="nucleotide sequence ID" value="NC_015174.1"/>
</dbReference>
<dbReference type="Pfam" id="PF00121">
    <property type="entry name" value="TIM"/>
    <property type="match status" value="1"/>
</dbReference>
<proteinExistence type="inferred from homology"/>
<dbReference type="UniPathway" id="UPA00109">
    <property type="reaction ID" value="UER00189"/>
</dbReference>
<dbReference type="PROSITE" id="PS51440">
    <property type="entry name" value="TIM_2"/>
    <property type="match status" value="1"/>
</dbReference>
<dbReference type="SUPFAM" id="SSF51351">
    <property type="entry name" value="Triosephosphate isomerase (TIM)"/>
    <property type="match status" value="1"/>
</dbReference>
<accession>F0SKE8</accession>
<keyword evidence="6 7" id="KW-0413">Isomerase</keyword>
<keyword evidence="5 7" id="KW-0324">Glycolysis</keyword>
<dbReference type="PROSITE" id="PS00171">
    <property type="entry name" value="TIM_1"/>
    <property type="match status" value="1"/>
</dbReference>
<comment type="pathway">
    <text evidence="1 7 8">Carbohydrate degradation; glycolysis; D-glyceraldehyde 3-phosphate from glycerone phosphate: step 1/1.</text>
</comment>
<dbReference type="PANTHER" id="PTHR21139">
    <property type="entry name" value="TRIOSEPHOSPHATE ISOMERASE"/>
    <property type="match status" value="1"/>
</dbReference>
<evidence type="ECO:0000313" key="9">
    <source>
        <dbReference type="EMBL" id="ADY61929.1"/>
    </source>
</evidence>
<dbReference type="GO" id="GO:0004807">
    <property type="term" value="F:triose-phosphate isomerase activity"/>
    <property type="evidence" value="ECO:0007669"/>
    <property type="project" value="UniProtKB-UniRule"/>
</dbReference>
<dbReference type="eggNOG" id="COG0149">
    <property type="taxonomic scope" value="Bacteria"/>
</dbReference>
<dbReference type="CDD" id="cd00311">
    <property type="entry name" value="TIM"/>
    <property type="match status" value="1"/>
</dbReference>
<dbReference type="UniPathway" id="UPA00138"/>
<dbReference type="Proteomes" id="UP000006860">
    <property type="component" value="Chromosome"/>
</dbReference>
<comment type="subcellular location">
    <subcellularLocation>
        <location evidence="7 8">Cytoplasm</location>
    </subcellularLocation>
</comment>
<feature type="binding site" evidence="7">
    <location>
        <position position="214"/>
    </location>
    <ligand>
        <name>substrate</name>
    </ligand>
</feature>
<dbReference type="GO" id="GO:0006096">
    <property type="term" value="P:glycolytic process"/>
    <property type="evidence" value="ECO:0007669"/>
    <property type="project" value="UniProtKB-UniRule"/>
</dbReference>
<dbReference type="NCBIfam" id="TIGR00419">
    <property type="entry name" value="tim"/>
    <property type="match status" value="1"/>
</dbReference>
<dbReference type="OrthoDB" id="9809429at2"/>
<comment type="pathway">
    <text evidence="7 8">Carbohydrate biosynthesis; gluconeogenesis.</text>
</comment>
<evidence type="ECO:0000256" key="3">
    <source>
        <dbReference type="ARBA" id="ARBA00022432"/>
    </source>
</evidence>
<dbReference type="EMBL" id="CP002546">
    <property type="protein sequence ID" value="ADY61929.1"/>
    <property type="molecule type" value="Genomic_DNA"/>
</dbReference>
<organism evidence="9 10">
    <name type="scientific">Rubinisphaera brasiliensis (strain ATCC 49424 / DSM 5305 / JCM 21570 / IAM 15109 / NBRC 103401 / IFAM 1448)</name>
    <name type="common">Planctomyces brasiliensis</name>
    <dbReference type="NCBI Taxonomy" id="756272"/>
    <lineage>
        <taxon>Bacteria</taxon>
        <taxon>Pseudomonadati</taxon>
        <taxon>Planctomycetota</taxon>
        <taxon>Planctomycetia</taxon>
        <taxon>Planctomycetales</taxon>
        <taxon>Planctomycetaceae</taxon>
        <taxon>Rubinisphaera</taxon>
    </lineage>
</organism>
<evidence type="ECO:0000256" key="6">
    <source>
        <dbReference type="ARBA" id="ARBA00023235"/>
    </source>
</evidence>
<evidence type="ECO:0000256" key="2">
    <source>
        <dbReference type="ARBA" id="ARBA00007422"/>
    </source>
</evidence>
<evidence type="ECO:0000256" key="7">
    <source>
        <dbReference type="HAMAP-Rule" id="MF_00147"/>
    </source>
</evidence>
<dbReference type="HAMAP" id="MF_00147_B">
    <property type="entry name" value="TIM_B"/>
    <property type="match status" value="1"/>
</dbReference>
<name>F0SKE8_RUBBR</name>
<comment type="subunit">
    <text evidence="7 8">Homodimer.</text>
</comment>
<dbReference type="KEGG" id="pbs:Plabr_4356"/>
<dbReference type="GO" id="GO:0046166">
    <property type="term" value="P:glyceraldehyde-3-phosphate biosynthetic process"/>
    <property type="evidence" value="ECO:0007669"/>
    <property type="project" value="TreeGrafter"/>
</dbReference>
<comment type="catalytic activity">
    <reaction evidence="7 8">
        <text>D-glyceraldehyde 3-phosphate = dihydroxyacetone phosphate</text>
        <dbReference type="Rhea" id="RHEA:18585"/>
        <dbReference type="ChEBI" id="CHEBI:57642"/>
        <dbReference type="ChEBI" id="CHEBI:59776"/>
        <dbReference type="EC" id="5.3.1.1"/>
    </reaction>
</comment>
<dbReference type="InterPro" id="IPR035990">
    <property type="entry name" value="TIM_sf"/>
</dbReference>
<dbReference type="InterPro" id="IPR022896">
    <property type="entry name" value="TrioseP_Isoase_bac/euk"/>
</dbReference>